<dbReference type="InterPro" id="IPR000210">
    <property type="entry name" value="BTB/POZ_dom"/>
</dbReference>
<dbReference type="Pfam" id="PF00651">
    <property type="entry name" value="BTB"/>
    <property type="match status" value="1"/>
</dbReference>
<feature type="region of interest" description="Disordered" evidence="1">
    <location>
        <begin position="1"/>
        <end position="41"/>
    </location>
</feature>
<dbReference type="Gene3D" id="3.30.710.10">
    <property type="entry name" value="Potassium Channel Kv1.1, Chain A"/>
    <property type="match status" value="1"/>
</dbReference>
<proteinExistence type="predicted"/>
<feature type="domain" description="BTB" evidence="2">
    <location>
        <begin position="85"/>
        <end position="145"/>
    </location>
</feature>
<dbReference type="PANTHER" id="PTHR47843:SF5">
    <property type="entry name" value="BTB_POZ DOMAIN PROTEIN"/>
    <property type="match status" value="1"/>
</dbReference>
<dbReference type="Proteomes" id="UP000754883">
    <property type="component" value="Unassembled WGS sequence"/>
</dbReference>
<evidence type="ECO:0000256" key="1">
    <source>
        <dbReference type="SAM" id="MobiDB-lite"/>
    </source>
</evidence>
<feature type="compositionally biased region" description="Polar residues" evidence="1">
    <location>
        <begin position="18"/>
        <end position="32"/>
    </location>
</feature>
<dbReference type="PROSITE" id="PS50097">
    <property type="entry name" value="BTB"/>
    <property type="match status" value="1"/>
</dbReference>
<name>A0A9N9UCI6_9HYPO</name>
<comment type="caution">
    <text evidence="3">The sequence shown here is derived from an EMBL/GenBank/DDBJ whole genome shotgun (WGS) entry which is preliminary data.</text>
</comment>
<dbReference type="SUPFAM" id="SSF54695">
    <property type="entry name" value="POZ domain"/>
    <property type="match status" value="1"/>
</dbReference>
<gene>
    <name evidence="3" type="ORF">CBYS24578_00008704</name>
</gene>
<evidence type="ECO:0000259" key="2">
    <source>
        <dbReference type="PROSITE" id="PS50097"/>
    </source>
</evidence>
<accession>A0A9N9UCI6</accession>
<evidence type="ECO:0000313" key="4">
    <source>
        <dbReference type="Proteomes" id="UP000754883"/>
    </source>
</evidence>
<keyword evidence="4" id="KW-1185">Reference proteome</keyword>
<sequence>QTDKEKTEMASRHRRRFVSSQQVPPEQPTTGPVSDFFLPDVSSPAPNPPPIASKASDFCFKMAPKGFERFLSSLNDDYFNTDTFSDVIVVCEDQEFKVHRLVLACHSKYFEKQLNGNWKESLEKKIEIQDFDPGIVESMLRYMYSFNYNNIRGVSSMVYDAQVYQIADKYDIPTLKEYSKDRFCTAITTGWNMDEFPLAINVVYESTPSEDRGLRDLVVETSLLHLDALLERDGFSNILRTSADFSADLIPFLSPNTSIKECTSCHKEIRRI</sequence>
<dbReference type="OrthoDB" id="6359816at2759"/>
<dbReference type="EMBL" id="CABFNO020001379">
    <property type="protein sequence ID" value="CAG9984217.1"/>
    <property type="molecule type" value="Genomic_DNA"/>
</dbReference>
<reference evidence="4" key="1">
    <citation type="submission" date="2019-06" db="EMBL/GenBank/DDBJ databases">
        <authorList>
            <person name="Broberg M."/>
        </authorList>
    </citation>
    <scope>NUCLEOTIDE SEQUENCE [LARGE SCALE GENOMIC DNA]</scope>
</reference>
<dbReference type="AlphaFoldDB" id="A0A9N9UCI6"/>
<protein>
    <recommendedName>
        <fullName evidence="2">BTB domain-containing protein</fullName>
    </recommendedName>
</protein>
<reference evidence="3 4" key="2">
    <citation type="submission" date="2021-10" db="EMBL/GenBank/DDBJ databases">
        <authorList>
            <person name="Piombo E."/>
        </authorList>
    </citation>
    <scope>NUCLEOTIDE SEQUENCE [LARGE SCALE GENOMIC DNA]</scope>
</reference>
<dbReference type="InterPro" id="IPR011333">
    <property type="entry name" value="SKP1/BTB/POZ_sf"/>
</dbReference>
<feature type="non-terminal residue" evidence="3">
    <location>
        <position position="272"/>
    </location>
</feature>
<dbReference type="CDD" id="cd18186">
    <property type="entry name" value="BTB_POZ_ZBTB_KLHL-like"/>
    <property type="match status" value="1"/>
</dbReference>
<dbReference type="PANTHER" id="PTHR47843">
    <property type="entry name" value="BTB DOMAIN-CONTAINING PROTEIN-RELATED"/>
    <property type="match status" value="1"/>
</dbReference>
<organism evidence="3 4">
    <name type="scientific">Clonostachys byssicola</name>
    <dbReference type="NCBI Taxonomy" id="160290"/>
    <lineage>
        <taxon>Eukaryota</taxon>
        <taxon>Fungi</taxon>
        <taxon>Dikarya</taxon>
        <taxon>Ascomycota</taxon>
        <taxon>Pezizomycotina</taxon>
        <taxon>Sordariomycetes</taxon>
        <taxon>Hypocreomycetidae</taxon>
        <taxon>Hypocreales</taxon>
        <taxon>Bionectriaceae</taxon>
        <taxon>Clonostachys</taxon>
    </lineage>
</organism>
<dbReference type="SMART" id="SM00225">
    <property type="entry name" value="BTB"/>
    <property type="match status" value="1"/>
</dbReference>
<feature type="compositionally biased region" description="Basic and acidic residues" evidence="1">
    <location>
        <begin position="1"/>
        <end position="11"/>
    </location>
</feature>
<evidence type="ECO:0000313" key="3">
    <source>
        <dbReference type="EMBL" id="CAG9984217.1"/>
    </source>
</evidence>